<proteinExistence type="inferred from homology"/>
<dbReference type="GO" id="GO:0005615">
    <property type="term" value="C:extracellular space"/>
    <property type="evidence" value="ECO:0007669"/>
    <property type="project" value="UniProtKB-KW"/>
</dbReference>
<dbReference type="OrthoDB" id="9526363at2759"/>
<evidence type="ECO:0000256" key="4">
    <source>
        <dbReference type="ARBA" id="ARBA00022525"/>
    </source>
</evidence>
<dbReference type="EMBL" id="LR760978">
    <property type="protein sequence ID" value="CAB0000128.1"/>
    <property type="molecule type" value="Genomic_DNA"/>
</dbReference>
<keyword evidence="6 8" id="KW-0051">Antiviral defense</keyword>
<comment type="subcellular location">
    <subcellularLocation>
        <location evidence="1">Secreted</location>
    </subcellularLocation>
</comment>
<feature type="signal peptide" evidence="9">
    <location>
        <begin position="1"/>
        <end position="23"/>
    </location>
</feature>
<sequence length="190" mass="21847">MALPFSVLMALVVLSSTPICSLGCDLPQSHSLGNRKALIPLAHMRRISPFSCLKDRSDFRFPREELRGKQLQKAQAISVLHEMTQQTFNLFSTNDSSEAWNKTLLDQFRTGLYQQLNELEACLMPDEGVEDTAPMNEEDPVLALRSYFQRITLYLKEKKYSPCAWEVVRAEILRTFSSTTSLQERLRREE</sequence>
<dbReference type="SMART" id="SM00076">
    <property type="entry name" value="IFabd"/>
    <property type="match status" value="1"/>
</dbReference>
<evidence type="ECO:0000256" key="5">
    <source>
        <dbReference type="ARBA" id="ARBA00022729"/>
    </source>
</evidence>
<evidence type="ECO:0000256" key="7">
    <source>
        <dbReference type="ARBA" id="ARBA00023157"/>
    </source>
</evidence>
<comment type="similarity">
    <text evidence="2 8">Belongs to the alpha/beta interferon family.</text>
</comment>
<dbReference type="PRINTS" id="PR00266">
    <property type="entry name" value="INTERFERONAB"/>
</dbReference>
<dbReference type="CDD" id="cd00095">
    <property type="entry name" value="IFab"/>
    <property type="match status" value="1"/>
</dbReference>
<dbReference type="GO" id="GO:0005126">
    <property type="term" value="F:cytokine receptor binding"/>
    <property type="evidence" value="ECO:0007669"/>
    <property type="project" value="InterPro"/>
</dbReference>
<dbReference type="FunFam" id="1.20.1250.10:FF:000001">
    <property type="entry name" value="Interferon alpha"/>
    <property type="match status" value="1"/>
</dbReference>
<dbReference type="GO" id="GO:0005125">
    <property type="term" value="F:cytokine activity"/>
    <property type="evidence" value="ECO:0007669"/>
    <property type="project" value="UniProtKB-KW"/>
</dbReference>
<dbReference type="AlphaFoldDB" id="A0A7R8C4Y1"/>
<evidence type="ECO:0000256" key="2">
    <source>
        <dbReference type="ARBA" id="ARBA00011033"/>
    </source>
</evidence>
<evidence type="ECO:0000256" key="3">
    <source>
        <dbReference type="ARBA" id="ARBA00022514"/>
    </source>
</evidence>
<reference evidence="10" key="1">
    <citation type="journal article" date="2020" name="Genomics">
        <title>Comparative genomic analysis of eutherian interferon genes.</title>
        <authorList>
            <person name="Premzl M."/>
        </authorList>
    </citation>
    <scope>NUCLEOTIDE SEQUENCE</scope>
</reference>
<dbReference type="Gene3D" id="1.20.1250.10">
    <property type="match status" value="1"/>
</dbReference>
<keyword evidence="3 8" id="KW-0202">Cytokine</keyword>
<evidence type="ECO:0000256" key="6">
    <source>
        <dbReference type="ARBA" id="ARBA00023118"/>
    </source>
</evidence>
<keyword evidence="5 9" id="KW-0732">Signal</keyword>
<dbReference type="KEGG" id="oga:100958763"/>
<dbReference type="InterPro" id="IPR009079">
    <property type="entry name" value="4_helix_cytokine-like_core"/>
</dbReference>
<evidence type="ECO:0000256" key="9">
    <source>
        <dbReference type="SAM" id="SignalP"/>
    </source>
</evidence>
<name>A0A7R8C4Y1_OTOGA</name>
<accession>A0A7R8C4Y1</accession>
<dbReference type="SUPFAM" id="SSF47266">
    <property type="entry name" value="4-helical cytokines"/>
    <property type="match status" value="1"/>
</dbReference>
<feature type="chain" id="PRO_5030632806" evidence="9">
    <location>
        <begin position="24"/>
        <end position="190"/>
    </location>
</feature>
<dbReference type="GO" id="GO:0051607">
    <property type="term" value="P:defense response to virus"/>
    <property type="evidence" value="ECO:0007669"/>
    <property type="project" value="UniProtKB-KW"/>
</dbReference>
<protein>
    <submittedName>
        <fullName evidence="10">Interferon 1AF5</fullName>
    </submittedName>
</protein>
<keyword evidence="4" id="KW-0964">Secreted</keyword>
<dbReference type="InterPro" id="IPR000471">
    <property type="entry name" value="Interferon_alpha/beta/delta"/>
</dbReference>
<dbReference type="PROSITE" id="PS00252">
    <property type="entry name" value="INTERFERON_A_B_D"/>
    <property type="match status" value="1"/>
</dbReference>
<dbReference type="Pfam" id="PF00143">
    <property type="entry name" value="Interferon"/>
    <property type="match status" value="1"/>
</dbReference>
<evidence type="ECO:0000256" key="8">
    <source>
        <dbReference type="RuleBase" id="RU000436"/>
    </source>
</evidence>
<evidence type="ECO:0000313" key="10">
    <source>
        <dbReference type="EMBL" id="CAB0000128.1"/>
    </source>
</evidence>
<organism evidence="10">
    <name type="scientific">Otolemur garnettii</name>
    <name type="common">Small-eared galago</name>
    <name type="synonym">Garnett's greater bushbaby</name>
    <dbReference type="NCBI Taxonomy" id="30611"/>
    <lineage>
        <taxon>Eukaryota</taxon>
        <taxon>Metazoa</taxon>
        <taxon>Chordata</taxon>
        <taxon>Craniata</taxon>
        <taxon>Vertebrata</taxon>
        <taxon>Euteleostomi</taxon>
        <taxon>Mammalia</taxon>
        <taxon>Eutheria</taxon>
        <taxon>Euarchontoglires</taxon>
        <taxon>Primates</taxon>
        <taxon>Strepsirrhini</taxon>
        <taxon>Lorisiformes</taxon>
        <taxon>Galagidae</taxon>
        <taxon>Otolemur</taxon>
    </lineage>
</organism>
<evidence type="ECO:0000256" key="1">
    <source>
        <dbReference type="ARBA" id="ARBA00004613"/>
    </source>
</evidence>
<keyword evidence="7" id="KW-1015">Disulfide bond</keyword>
<dbReference type="PANTHER" id="PTHR11691:SF60">
    <property type="entry name" value="INTERFERON ALPHA-5"/>
    <property type="match status" value="1"/>
</dbReference>
<gene>
    <name evidence="10" type="primary">IF1AF5</name>
</gene>
<dbReference type="PANTHER" id="PTHR11691">
    <property type="entry name" value="TYPE I INTERFERON"/>
    <property type="match status" value="1"/>
</dbReference>